<evidence type="ECO:0000313" key="2">
    <source>
        <dbReference type="EMBL" id="MBD2250077.1"/>
    </source>
</evidence>
<feature type="transmembrane region" description="Helical" evidence="1">
    <location>
        <begin position="120"/>
        <end position="138"/>
    </location>
</feature>
<evidence type="ECO:0000256" key="1">
    <source>
        <dbReference type="SAM" id="Phobius"/>
    </source>
</evidence>
<evidence type="ECO:0000313" key="3">
    <source>
        <dbReference type="Proteomes" id="UP000621307"/>
    </source>
</evidence>
<feature type="transmembrane region" description="Helical" evidence="1">
    <location>
        <begin position="158"/>
        <end position="177"/>
    </location>
</feature>
<sequence>MNRTQEENNLCRSDAIAYLLLEKLHLFPLSAGLWSLAIVVIFDLLTALASNTLTGSRGLLQDPIPWIAAILINPVVVGYYLWSFQAISSVIKNLDESNVVIEIDRLRIERISSILYYQKSRNFLAIISAISISIYVFITQPKLVKSWTSTGLLPNLTITIVTLIVVYMGTMLILNLINNIQILHRTLKNKKLNVNPLHPDRCGGLRPLSDYSLKTAYLITLLGFWVSIISYQTITQGSKQDYWYIYFIVILYIFLSLACFFGPLLTAHRGMKKAKEDVLHEIAHQFQIDYSQIHSSLTEDAETLKKRTEKVRELRNLYTMTDEFPVWPFDVQTFRRYLLSVSTPLLSLLVGVLQKYLEIVMKK</sequence>
<keyword evidence="3" id="KW-1185">Reference proteome</keyword>
<reference evidence="2 3" key="1">
    <citation type="journal article" date="2020" name="ISME J.">
        <title>Comparative genomics reveals insights into cyanobacterial evolution and habitat adaptation.</title>
        <authorList>
            <person name="Chen M.Y."/>
            <person name="Teng W.K."/>
            <person name="Zhao L."/>
            <person name="Hu C.X."/>
            <person name="Zhou Y.K."/>
            <person name="Han B.P."/>
            <person name="Song L.R."/>
            <person name="Shu W.S."/>
        </authorList>
    </citation>
    <scope>NUCLEOTIDE SEQUENCE [LARGE SCALE GENOMIC DNA]</scope>
    <source>
        <strain evidence="2 3">FACHB-3921</strain>
    </source>
</reference>
<comment type="caution">
    <text evidence="2">The sequence shown here is derived from an EMBL/GenBank/DDBJ whole genome shotgun (WGS) entry which is preliminary data.</text>
</comment>
<feature type="transmembrane region" description="Helical" evidence="1">
    <location>
        <begin position="211"/>
        <end position="231"/>
    </location>
</feature>
<dbReference type="Proteomes" id="UP000621307">
    <property type="component" value="Unassembled WGS sequence"/>
</dbReference>
<keyword evidence="1" id="KW-0812">Transmembrane</keyword>
<name>A0ABR8B7H0_9NOSO</name>
<organism evidence="2 3">
    <name type="scientific">Nostoc parmelioides FACHB-3921</name>
    <dbReference type="NCBI Taxonomy" id="2692909"/>
    <lineage>
        <taxon>Bacteria</taxon>
        <taxon>Bacillati</taxon>
        <taxon>Cyanobacteriota</taxon>
        <taxon>Cyanophyceae</taxon>
        <taxon>Nostocales</taxon>
        <taxon>Nostocaceae</taxon>
        <taxon>Nostoc</taxon>
    </lineage>
</organism>
<feature type="transmembrane region" description="Helical" evidence="1">
    <location>
        <begin position="26"/>
        <end position="49"/>
    </location>
</feature>
<evidence type="ECO:0008006" key="4">
    <source>
        <dbReference type="Google" id="ProtNLM"/>
    </source>
</evidence>
<keyword evidence="1" id="KW-0472">Membrane</keyword>
<feature type="transmembrane region" description="Helical" evidence="1">
    <location>
        <begin position="243"/>
        <end position="265"/>
    </location>
</feature>
<protein>
    <recommendedName>
        <fullName evidence="4">Gustatory receptor</fullName>
    </recommendedName>
</protein>
<proteinExistence type="predicted"/>
<dbReference type="EMBL" id="JACJQL010000002">
    <property type="protein sequence ID" value="MBD2250077.1"/>
    <property type="molecule type" value="Genomic_DNA"/>
</dbReference>
<keyword evidence="1" id="KW-1133">Transmembrane helix</keyword>
<feature type="transmembrane region" description="Helical" evidence="1">
    <location>
        <begin position="64"/>
        <end position="82"/>
    </location>
</feature>
<accession>A0ABR8B7H0</accession>
<dbReference type="RefSeq" id="WP_190565488.1">
    <property type="nucleotide sequence ID" value="NZ_JACJQL010000002.1"/>
</dbReference>
<gene>
    <name evidence="2" type="ORF">H6G14_01980</name>
</gene>